<comment type="subcellular location">
    <subcellularLocation>
        <location evidence="1">Cell outer membrane</location>
    </subcellularLocation>
</comment>
<dbReference type="PANTHER" id="PTHR30329">
    <property type="entry name" value="STATOR ELEMENT OF FLAGELLAR MOTOR COMPLEX"/>
    <property type="match status" value="1"/>
</dbReference>
<evidence type="ECO:0000256" key="3">
    <source>
        <dbReference type="ARBA" id="ARBA00023237"/>
    </source>
</evidence>
<proteinExistence type="predicted"/>
<evidence type="ECO:0000256" key="2">
    <source>
        <dbReference type="ARBA" id="ARBA00023136"/>
    </source>
</evidence>
<evidence type="ECO:0000259" key="7">
    <source>
        <dbReference type="PROSITE" id="PS51123"/>
    </source>
</evidence>
<dbReference type="AlphaFoldDB" id="A0A1R3XBG3"/>
<feature type="chain" id="PRO_5012164438" evidence="6">
    <location>
        <begin position="22"/>
        <end position="337"/>
    </location>
</feature>
<dbReference type="PRINTS" id="PR01023">
    <property type="entry name" value="NAFLGMOTY"/>
</dbReference>
<dbReference type="CDD" id="cd07185">
    <property type="entry name" value="OmpA_C-like"/>
    <property type="match status" value="1"/>
</dbReference>
<dbReference type="InterPro" id="IPR006665">
    <property type="entry name" value="OmpA-like"/>
</dbReference>
<dbReference type="InterPro" id="IPR036737">
    <property type="entry name" value="OmpA-like_sf"/>
</dbReference>
<dbReference type="SUPFAM" id="SSF103088">
    <property type="entry name" value="OmpA-like"/>
    <property type="match status" value="1"/>
</dbReference>
<accession>A0A1R3XBG3</accession>
<feature type="domain" description="OmpA-like" evidence="7">
    <location>
        <begin position="223"/>
        <end position="337"/>
    </location>
</feature>
<name>A0A1R3XBG3_9BACT</name>
<dbReference type="PROSITE" id="PS51123">
    <property type="entry name" value="OMPA_2"/>
    <property type="match status" value="1"/>
</dbReference>
<reference evidence="9" key="1">
    <citation type="submission" date="2017-01" db="EMBL/GenBank/DDBJ databases">
        <authorList>
            <person name="Varghese N."/>
            <person name="Submissions S."/>
        </authorList>
    </citation>
    <scope>NUCLEOTIDE SEQUENCE [LARGE SCALE GENOMIC DNA]</scope>
    <source>
        <strain evidence="9">LP100</strain>
    </source>
</reference>
<dbReference type="InterPro" id="IPR006664">
    <property type="entry name" value="OMP_bac"/>
</dbReference>
<evidence type="ECO:0000256" key="6">
    <source>
        <dbReference type="SAM" id="SignalP"/>
    </source>
</evidence>
<dbReference type="GO" id="GO:0009279">
    <property type="term" value="C:cell outer membrane"/>
    <property type="evidence" value="ECO:0007669"/>
    <property type="project" value="UniProtKB-SubCell"/>
</dbReference>
<dbReference type="PRINTS" id="PR01021">
    <property type="entry name" value="OMPADOMAIN"/>
</dbReference>
<evidence type="ECO:0000256" key="5">
    <source>
        <dbReference type="SAM" id="MobiDB-lite"/>
    </source>
</evidence>
<feature type="signal peptide" evidence="6">
    <location>
        <begin position="1"/>
        <end position="21"/>
    </location>
</feature>
<protein>
    <submittedName>
        <fullName evidence="8">OmpA family protein</fullName>
    </submittedName>
</protein>
<gene>
    <name evidence="8" type="ORF">SAMN05444128_1777</name>
</gene>
<dbReference type="EMBL" id="FTPP01000002">
    <property type="protein sequence ID" value="SIT88106.1"/>
    <property type="molecule type" value="Genomic_DNA"/>
</dbReference>
<evidence type="ECO:0000313" key="9">
    <source>
        <dbReference type="Proteomes" id="UP000187181"/>
    </source>
</evidence>
<dbReference type="Gene3D" id="3.30.1330.60">
    <property type="entry name" value="OmpA-like domain"/>
    <property type="match status" value="1"/>
</dbReference>
<dbReference type="PROSITE" id="PS51257">
    <property type="entry name" value="PROKAR_LIPOPROTEIN"/>
    <property type="match status" value="1"/>
</dbReference>
<dbReference type="Proteomes" id="UP000187181">
    <property type="component" value="Unassembled WGS sequence"/>
</dbReference>
<dbReference type="InterPro" id="IPR050330">
    <property type="entry name" value="Bact_OuterMem_StrucFunc"/>
</dbReference>
<sequence length="337" mass="36635">MKKTFTAILSLALLISCNSEKSESTQDALEENTTVLAETPTVETGAAENPAFDISAIPVSTEDIGDFPFFTAPQGAQYINNVKPSDFDFIVFVTPESVYEVEGKTFRAHVHPDRSSETKVSGRFLTKSFEDAIIQAGGVKVFEGKLEGEQKETYKNLCTYSGTDGSIDIWNNPIATYVIRRNDGNVYIALDKGMASSTSIQIVQEKPFEQTITKITSDKIKQDLTEQGKSVLHINFDTDKATLKPDGKEVVSEIVKVLKDDPSLKIAINGYTDNAGNKAHNQGLSESRASAVKTEIAAAGIAPERLTSKGFGQDNPIADNSTEAGKAQNRRVELVKI</sequence>
<evidence type="ECO:0000256" key="1">
    <source>
        <dbReference type="ARBA" id="ARBA00004442"/>
    </source>
</evidence>
<keyword evidence="9" id="KW-1185">Reference proteome</keyword>
<organism evidence="8 9">
    <name type="scientific">Pontibacter indicus</name>
    <dbReference type="NCBI Taxonomy" id="1317125"/>
    <lineage>
        <taxon>Bacteria</taxon>
        <taxon>Pseudomonadati</taxon>
        <taxon>Bacteroidota</taxon>
        <taxon>Cytophagia</taxon>
        <taxon>Cytophagales</taxon>
        <taxon>Hymenobacteraceae</taxon>
        <taxon>Pontibacter</taxon>
    </lineage>
</organism>
<dbReference type="PANTHER" id="PTHR30329:SF21">
    <property type="entry name" value="LIPOPROTEIN YIAD-RELATED"/>
    <property type="match status" value="1"/>
</dbReference>
<evidence type="ECO:0000256" key="4">
    <source>
        <dbReference type="PROSITE-ProRule" id="PRU00473"/>
    </source>
</evidence>
<dbReference type="STRING" id="1317125.SAMN05444128_1777"/>
<feature type="region of interest" description="Disordered" evidence="5">
    <location>
        <begin position="307"/>
        <end position="337"/>
    </location>
</feature>
<evidence type="ECO:0000313" key="8">
    <source>
        <dbReference type="EMBL" id="SIT88106.1"/>
    </source>
</evidence>
<dbReference type="OrthoDB" id="9792021at2"/>
<keyword evidence="2 4" id="KW-0472">Membrane</keyword>
<keyword evidence="3" id="KW-0998">Cell outer membrane</keyword>
<keyword evidence="6" id="KW-0732">Signal</keyword>
<dbReference type="Pfam" id="PF00691">
    <property type="entry name" value="OmpA"/>
    <property type="match status" value="1"/>
</dbReference>